<keyword evidence="3" id="KW-1185">Reference proteome</keyword>
<evidence type="ECO:0000259" key="1">
    <source>
        <dbReference type="Pfam" id="PF13648"/>
    </source>
</evidence>
<feature type="domain" description="Lipocalin-like" evidence="1">
    <location>
        <begin position="26"/>
        <end position="103"/>
    </location>
</feature>
<protein>
    <submittedName>
        <fullName evidence="2">Lipocalin family protein</fullName>
    </submittedName>
</protein>
<reference evidence="2 3" key="1">
    <citation type="submission" date="2019-08" db="EMBL/GenBank/DDBJ databases">
        <title>Genome of Psychroserpens burtonensis ACAM 167.</title>
        <authorList>
            <person name="Bowman J.P."/>
        </authorList>
    </citation>
    <scope>NUCLEOTIDE SEQUENCE [LARGE SCALE GENOMIC DNA]</scope>
    <source>
        <strain evidence="2 3">ACAM 167</strain>
    </source>
</reference>
<name>A0A5C7B9Z1_9FLAO</name>
<proteinExistence type="predicted"/>
<dbReference type="InterPro" id="IPR024311">
    <property type="entry name" value="Lipocalin-like"/>
</dbReference>
<gene>
    <name evidence="2" type="ORF">ES692_05640</name>
</gene>
<evidence type="ECO:0000313" key="3">
    <source>
        <dbReference type="Proteomes" id="UP000321938"/>
    </source>
</evidence>
<accession>A0A5C7B9Z1</accession>
<organism evidence="2 3">
    <name type="scientific">Psychroserpens burtonensis</name>
    <dbReference type="NCBI Taxonomy" id="49278"/>
    <lineage>
        <taxon>Bacteria</taxon>
        <taxon>Pseudomonadati</taxon>
        <taxon>Bacteroidota</taxon>
        <taxon>Flavobacteriia</taxon>
        <taxon>Flavobacteriales</taxon>
        <taxon>Flavobacteriaceae</taxon>
        <taxon>Psychroserpens</taxon>
    </lineage>
</organism>
<dbReference type="RefSeq" id="WP_084142372.1">
    <property type="nucleotide sequence ID" value="NZ_VOSB01000007.1"/>
</dbReference>
<dbReference type="STRING" id="1123037.GCA_000425305_01966"/>
<sequence length="120" mass="13469">MKNLNLMILFTLLMVSCADVKYAEDIVGEWECVSWIDMASLNDKCADNAYFSFNKDKTYTSKVSAQDTKGTYKIVDGILYSNPEEKLEIAVEINTLSKDTLSFTMSRSGNAEILTLVKSK</sequence>
<dbReference type="EMBL" id="VOSB01000007">
    <property type="protein sequence ID" value="TXE18524.1"/>
    <property type="molecule type" value="Genomic_DNA"/>
</dbReference>
<dbReference type="OrthoDB" id="1139191at2"/>
<dbReference type="Proteomes" id="UP000321938">
    <property type="component" value="Unassembled WGS sequence"/>
</dbReference>
<dbReference type="AlphaFoldDB" id="A0A5C7B9Z1"/>
<comment type="caution">
    <text evidence="2">The sequence shown here is derived from an EMBL/GenBank/DDBJ whole genome shotgun (WGS) entry which is preliminary data.</text>
</comment>
<dbReference type="PROSITE" id="PS51257">
    <property type="entry name" value="PROKAR_LIPOPROTEIN"/>
    <property type="match status" value="1"/>
</dbReference>
<dbReference type="Pfam" id="PF13648">
    <property type="entry name" value="Lipocalin_4"/>
    <property type="match status" value="1"/>
</dbReference>
<evidence type="ECO:0000313" key="2">
    <source>
        <dbReference type="EMBL" id="TXE18524.1"/>
    </source>
</evidence>